<keyword evidence="6 10" id="KW-0479">Metal-binding</keyword>
<dbReference type="Pfam" id="PF00194">
    <property type="entry name" value="Carb_anhydrase"/>
    <property type="match status" value="1"/>
</dbReference>
<reference evidence="13 14" key="2">
    <citation type="journal article" date="2013" name="Genome Announc.">
        <title>Genome Sequence of Growth-Improving Paenibacillus mucilaginosus Strain KNP414.</title>
        <authorList>
            <person name="Lu J.J."/>
            <person name="Wang J.F."/>
            <person name="Hu X.F."/>
        </authorList>
    </citation>
    <scope>NUCLEOTIDE SEQUENCE [LARGE SCALE GENOMIC DNA]</scope>
    <source>
        <strain evidence="13 14">KNP414</strain>
    </source>
</reference>
<evidence type="ECO:0000256" key="2">
    <source>
        <dbReference type="ARBA" id="ARBA00002904"/>
    </source>
</evidence>
<feature type="signal peptide" evidence="10">
    <location>
        <begin position="1"/>
        <end position="23"/>
    </location>
</feature>
<evidence type="ECO:0000313" key="14">
    <source>
        <dbReference type="Proteomes" id="UP000006620"/>
    </source>
</evidence>
<proteinExistence type="inferred from homology"/>
<dbReference type="SUPFAM" id="SSF51069">
    <property type="entry name" value="Carbonic anhydrase"/>
    <property type="match status" value="1"/>
</dbReference>
<comment type="function">
    <text evidence="2 10">Reversible hydration of carbon dioxide.</text>
</comment>
<dbReference type="CDD" id="cd03124">
    <property type="entry name" value="alpha_CA_prokaryotic_like"/>
    <property type="match status" value="1"/>
</dbReference>
<feature type="domain" description="Alpha-carbonic anhydrase" evidence="12">
    <location>
        <begin position="54"/>
        <end position="281"/>
    </location>
</feature>
<evidence type="ECO:0000256" key="4">
    <source>
        <dbReference type="ARBA" id="ARBA00012925"/>
    </source>
</evidence>
<evidence type="ECO:0000259" key="12">
    <source>
        <dbReference type="PROSITE" id="PS51144"/>
    </source>
</evidence>
<evidence type="ECO:0000256" key="10">
    <source>
        <dbReference type="RuleBase" id="RU367011"/>
    </source>
</evidence>
<evidence type="ECO:0000256" key="7">
    <source>
        <dbReference type="ARBA" id="ARBA00022833"/>
    </source>
</evidence>
<name>F8FGR8_PAEMK</name>
<dbReference type="PANTHER" id="PTHR18952:SF265">
    <property type="entry name" value="CARBONIC ANHYDRASE"/>
    <property type="match status" value="1"/>
</dbReference>
<dbReference type="InterPro" id="IPR018338">
    <property type="entry name" value="Carbonic_anhydrase_a-class_CS"/>
</dbReference>
<evidence type="ECO:0000313" key="13">
    <source>
        <dbReference type="EMBL" id="AEI45445.1"/>
    </source>
</evidence>
<keyword evidence="10" id="KW-0732">Signal</keyword>
<comment type="cofactor">
    <cofactor evidence="1 10">
        <name>Zn(2+)</name>
        <dbReference type="ChEBI" id="CHEBI:29105"/>
    </cofactor>
</comment>
<evidence type="ECO:0000256" key="3">
    <source>
        <dbReference type="ARBA" id="ARBA00010718"/>
    </source>
</evidence>
<dbReference type="InterPro" id="IPR036398">
    <property type="entry name" value="CA_dom_sf"/>
</dbReference>
<evidence type="ECO:0000256" key="9">
    <source>
        <dbReference type="ARBA" id="ARBA00048348"/>
    </source>
</evidence>
<evidence type="ECO:0000256" key="5">
    <source>
        <dbReference type="ARBA" id="ARBA00014628"/>
    </source>
</evidence>
<feature type="region of interest" description="Disordered" evidence="11">
    <location>
        <begin position="27"/>
        <end position="51"/>
    </location>
</feature>
<feature type="compositionally biased region" description="Low complexity" evidence="11">
    <location>
        <begin position="27"/>
        <end position="42"/>
    </location>
</feature>
<evidence type="ECO:0000256" key="8">
    <source>
        <dbReference type="ARBA" id="ARBA00023239"/>
    </source>
</evidence>
<feature type="chain" id="PRO_5039742660" description="Carbonic anhydrase" evidence="10">
    <location>
        <begin position="24"/>
        <end position="281"/>
    </location>
</feature>
<accession>F8FGR8</accession>
<dbReference type="Gene3D" id="3.10.200.10">
    <property type="entry name" value="Alpha carbonic anhydrase"/>
    <property type="match status" value="1"/>
</dbReference>
<dbReference type="InterPro" id="IPR041891">
    <property type="entry name" value="Alpha_CA_prokaryot-like"/>
</dbReference>
<dbReference type="PROSITE" id="PS00162">
    <property type="entry name" value="ALPHA_CA_1"/>
    <property type="match status" value="1"/>
</dbReference>
<dbReference type="GO" id="GO:0004089">
    <property type="term" value="F:carbonate dehydratase activity"/>
    <property type="evidence" value="ECO:0007669"/>
    <property type="project" value="UniProtKB-UniRule"/>
</dbReference>
<comment type="similarity">
    <text evidence="3 10">Belongs to the alpha-carbonic anhydrase family.</text>
</comment>
<dbReference type="InterPro" id="IPR001148">
    <property type="entry name" value="CA_dom"/>
</dbReference>
<dbReference type="PANTHER" id="PTHR18952">
    <property type="entry name" value="CARBONIC ANHYDRASE"/>
    <property type="match status" value="1"/>
</dbReference>
<keyword evidence="7 10" id="KW-0862">Zinc</keyword>
<dbReference type="InterPro" id="IPR023561">
    <property type="entry name" value="Carbonic_anhydrase_a-class"/>
</dbReference>
<evidence type="ECO:0000256" key="6">
    <source>
        <dbReference type="ARBA" id="ARBA00022723"/>
    </source>
</evidence>
<dbReference type="EMBL" id="CP002869">
    <property type="protein sequence ID" value="AEI45445.1"/>
    <property type="molecule type" value="Genomic_DNA"/>
</dbReference>
<dbReference type="KEGG" id="pms:KNP414_06933"/>
<dbReference type="PROSITE" id="PS51257">
    <property type="entry name" value="PROKAR_LIPOPROTEIN"/>
    <property type="match status" value="1"/>
</dbReference>
<dbReference type="AlphaFoldDB" id="F8FGR8"/>
<dbReference type="Proteomes" id="UP000006620">
    <property type="component" value="Chromosome"/>
</dbReference>
<evidence type="ECO:0000256" key="1">
    <source>
        <dbReference type="ARBA" id="ARBA00001947"/>
    </source>
</evidence>
<dbReference type="SMART" id="SM01057">
    <property type="entry name" value="Carb_anhydrase"/>
    <property type="match status" value="1"/>
</dbReference>
<dbReference type="HOGENOM" id="CLU_039326_0_2_9"/>
<evidence type="ECO:0000256" key="11">
    <source>
        <dbReference type="SAM" id="MobiDB-lite"/>
    </source>
</evidence>
<dbReference type="EC" id="4.2.1.1" evidence="4 10"/>
<dbReference type="PROSITE" id="PS51144">
    <property type="entry name" value="ALPHA_CA_2"/>
    <property type="match status" value="1"/>
</dbReference>
<protein>
    <recommendedName>
        <fullName evidence="5 10">Carbonic anhydrase</fullName>
        <ecNumber evidence="4 10">4.2.1.1</ecNumber>
    </recommendedName>
</protein>
<sequence>MLQRKWLPLLLSASLALALSACGANSAAPAEPSKAETPAPKTEAPKKTETTHAAHWSYEGNTGPAHWAELDQTFAACANGTEQSPVDIELTQTKVDKTAVQVELHYQPSAFTLMNNGHTIQANAAAGNGNTITVDGTDYTLAQMHFHHPSENQINGKNFEMEGHLVHKNKDGGLAVVGFLMTAGKENKPLAEMWSKLPKQETKEDVKLEQPVDLPGLVPSTAHAFRYEGSLTTPPCSEHVKWIVLADPIEVSKEQIEAFAAIFPDNHRPVQPLNQRTVVSN</sequence>
<reference evidence="14" key="1">
    <citation type="submission" date="2011-06" db="EMBL/GenBank/DDBJ databases">
        <title>Complete genome sequence of Paenibacillus mucilaginosus KNP414.</title>
        <authorList>
            <person name="Wang J."/>
            <person name="Hu S."/>
            <person name="Hu X."/>
            <person name="Zhang B."/>
            <person name="Dong D."/>
            <person name="Zhang S."/>
            <person name="Zhao K."/>
            <person name="Wu D."/>
        </authorList>
    </citation>
    <scope>NUCLEOTIDE SEQUENCE [LARGE SCALE GENOMIC DNA]</scope>
    <source>
        <strain evidence="14">KNP414</strain>
    </source>
</reference>
<comment type="catalytic activity">
    <reaction evidence="9 10">
        <text>hydrogencarbonate + H(+) = CO2 + H2O</text>
        <dbReference type="Rhea" id="RHEA:10748"/>
        <dbReference type="ChEBI" id="CHEBI:15377"/>
        <dbReference type="ChEBI" id="CHEBI:15378"/>
        <dbReference type="ChEBI" id="CHEBI:16526"/>
        <dbReference type="ChEBI" id="CHEBI:17544"/>
        <dbReference type="EC" id="4.2.1.1"/>
    </reaction>
</comment>
<keyword evidence="8 10" id="KW-0456">Lyase</keyword>
<dbReference type="PATRIC" id="fig|1036673.3.peg.6467"/>
<gene>
    <name evidence="13" type="ordered locus">KNP414_06933</name>
</gene>
<dbReference type="RefSeq" id="WP_013920587.1">
    <property type="nucleotide sequence ID" value="NC_015690.1"/>
</dbReference>
<organism evidence="13 14">
    <name type="scientific">Paenibacillus mucilaginosus (strain KNP414)</name>
    <dbReference type="NCBI Taxonomy" id="1036673"/>
    <lineage>
        <taxon>Bacteria</taxon>
        <taxon>Bacillati</taxon>
        <taxon>Bacillota</taxon>
        <taxon>Bacilli</taxon>
        <taxon>Bacillales</taxon>
        <taxon>Paenibacillaceae</taxon>
        <taxon>Paenibacillus</taxon>
    </lineage>
</organism>
<dbReference type="GO" id="GO:0008270">
    <property type="term" value="F:zinc ion binding"/>
    <property type="evidence" value="ECO:0007669"/>
    <property type="project" value="UniProtKB-UniRule"/>
</dbReference>